<gene>
    <name evidence="3" type="ORF">EYC84_010180</name>
</gene>
<sequence length="129" mass="14916">MEASSTGKTAPLVTPEFEKKVFDTCKKTIAETKLSLSYHENEIRKYEHELQRHKQQAAKLRSQVAQFEECINTLWVPFMEYVEEKTGEQQERSRGGITTRSSMTDDADQLNIQLSSRNFGSIAEIWLQQ</sequence>
<name>A0A5M9JFL6_MONFR</name>
<evidence type="ECO:0000313" key="3">
    <source>
        <dbReference type="EMBL" id="KAA8567113.1"/>
    </source>
</evidence>
<keyword evidence="1" id="KW-0175">Coiled coil</keyword>
<evidence type="ECO:0000256" key="2">
    <source>
        <dbReference type="SAM" id="MobiDB-lite"/>
    </source>
</evidence>
<feature type="coiled-coil region" evidence="1">
    <location>
        <begin position="29"/>
        <end position="70"/>
    </location>
</feature>
<feature type="compositionally biased region" description="Basic and acidic residues" evidence="2">
    <location>
        <begin position="85"/>
        <end position="94"/>
    </location>
</feature>
<feature type="region of interest" description="Disordered" evidence="2">
    <location>
        <begin position="85"/>
        <end position="106"/>
    </location>
</feature>
<accession>A0A5M9JFL6</accession>
<dbReference type="EMBL" id="VICG01000011">
    <property type="protein sequence ID" value="KAA8567113.1"/>
    <property type="molecule type" value="Genomic_DNA"/>
</dbReference>
<dbReference type="AlphaFoldDB" id="A0A5M9JFL6"/>
<organism evidence="3 4">
    <name type="scientific">Monilinia fructicola</name>
    <name type="common">Brown rot fungus</name>
    <name type="synonym">Ciboria fructicola</name>
    <dbReference type="NCBI Taxonomy" id="38448"/>
    <lineage>
        <taxon>Eukaryota</taxon>
        <taxon>Fungi</taxon>
        <taxon>Dikarya</taxon>
        <taxon>Ascomycota</taxon>
        <taxon>Pezizomycotina</taxon>
        <taxon>Leotiomycetes</taxon>
        <taxon>Helotiales</taxon>
        <taxon>Sclerotiniaceae</taxon>
        <taxon>Monilinia</taxon>
    </lineage>
</organism>
<proteinExistence type="predicted"/>
<protein>
    <submittedName>
        <fullName evidence="3">Uncharacterized protein</fullName>
    </submittedName>
</protein>
<feature type="compositionally biased region" description="Polar residues" evidence="2">
    <location>
        <begin position="96"/>
        <end position="106"/>
    </location>
</feature>
<reference evidence="3 4" key="1">
    <citation type="submission" date="2019-06" db="EMBL/GenBank/DDBJ databases">
        <title>Genome Sequence of the Brown Rot Fungal Pathogen Monilinia fructicola.</title>
        <authorList>
            <person name="De Miccolis Angelini R.M."/>
            <person name="Landi L."/>
            <person name="Abate D."/>
            <person name="Pollastro S."/>
            <person name="Romanazzi G."/>
            <person name="Faretra F."/>
        </authorList>
    </citation>
    <scope>NUCLEOTIDE SEQUENCE [LARGE SCALE GENOMIC DNA]</scope>
    <source>
        <strain evidence="3 4">Mfrc123</strain>
    </source>
</reference>
<comment type="caution">
    <text evidence="3">The sequence shown here is derived from an EMBL/GenBank/DDBJ whole genome shotgun (WGS) entry which is preliminary data.</text>
</comment>
<dbReference type="Proteomes" id="UP000322873">
    <property type="component" value="Unassembled WGS sequence"/>
</dbReference>
<evidence type="ECO:0000256" key="1">
    <source>
        <dbReference type="SAM" id="Coils"/>
    </source>
</evidence>
<evidence type="ECO:0000313" key="4">
    <source>
        <dbReference type="Proteomes" id="UP000322873"/>
    </source>
</evidence>
<keyword evidence="4" id="KW-1185">Reference proteome</keyword>